<dbReference type="InterPro" id="IPR008930">
    <property type="entry name" value="Terpenoid_cyclase/PrenylTrfase"/>
</dbReference>
<reference evidence="3 4" key="1">
    <citation type="journal article" date="2019" name="Microorganisms">
        <title>Paenibacillus lutrae sp. nov., A Chitinolytic Species Isolated from A River Otter in Castril Natural Park, Granada, Spain.</title>
        <authorList>
            <person name="Rodriguez M."/>
            <person name="Reina J.C."/>
            <person name="Bejar V."/>
            <person name="Llamas I."/>
        </authorList>
    </citation>
    <scope>NUCLEOTIDE SEQUENCE [LARGE SCALE GENOMIC DNA]</scope>
    <source>
        <strain evidence="3 4">N10</strain>
    </source>
</reference>
<evidence type="ECO:0000313" key="3">
    <source>
        <dbReference type="EMBL" id="MVP02066.1"/>
    </source>
</evidence>
<keyword evidence="4" id="KW-1185">Reference proteome</keyword>
<proteinExistence type="predicted"/>
<evidence type="ECO:0000256" key="1">
    <source>
        <dbReference type="SAM" id="MobiDB-lite"/>
    </source>
</evidence>
<dbReference type="Proteomes" id="UP000490800">
    <property type="component" value="Unassembled WGS sequence"/>
</dbReference>
<dbReference type="PANTHER" id="PTHR43308">
    <property type="entry name" value="OUTER MEMBRANE PROTEIN ALPHA-RELATED"/>
    <property type="match status" value="1"/>
</dbReference>
<dbReference type="PANTHER" id="PTHR43308:SF5">
    <property type="entry name" value="S-LAYER PROTEIN _ PEPTIDOGLYCAN ENDO-BETA-N-ACETYLGLUCOSAMINIDASE"/>
    <property type="match status" value="1"/>
</dbReference>
<dbReference type="SUPFAM" id="SSF48239">
    <property type="entry name" value="Terpenoid cyclases/Protein prenyltransferases"/>
    <property type="match status" value="1"/>
</dbReference>
<dbReference type="Pfam" id="PF14478">
    <property type="entry name" value="DUF4430"/>
    <property type="match status" value="1"/>
</dbReference>
<dbReference type="InterPro" id="IPR051465">
    <property type="entry name" value="Cell_Envelope_Struct_Comp"/>
</dbReference>
<gene>
    <name evidence="3" type="ORF">EDM21_21540</name>
</gene>
<evidence type="ECO:0000313" key="4">
    <source>
        <dbReference type="Proteomes" id="UP000490800"/>
    </source>
</evidence>
<sequence>MSKLVRNKRLVAIWMTVMMVLSIAGIPVNGGGRAYADSASGASVTVSVYDAVYSAGNQIIRGGVDSDWEAMGLGRAGREIPASYVSKLTEQVTNANGTYSKVTDYARTSLAITGIGLRATDFAGHNLIEKIYTSTNMTKQGNNGPIYALLALDAGQYTIPAGAAWDRDKLVNEIVSKQNADGGYGLGAGRSDPDMTAVALTALSSYTDKAEVKTAGDRAVEWLAVNQNAKGGYASWGTENSESVSQAIIGLTTYGIDPTGDRFKKNGISLLDNLISYRQSDGGFAHTLSGKTNGMATEQAFMALIAYDLFTKGEGGFYTFVPVSAPEPEPVPPVDAHIQVEGPQGTIAGGETEALTALDGLENVLAANQIPYVVDNTAYGPYLSSVNGINAGQYGGWDGWMFAVQRGGFWVYPNVGMSEFNLQESDKVVVYYGDSATQFIHSVQSNPAAPQENQSFTIQVSKETLNWVSGLVDVTPAANVVVTVGGTSVTTDAQGNAAFTAGLAAGSYDGAITGYRPNQSPVVAAAAFKLNVTGNPVTPPVSGGNGGGNSGGVTSPVPSAESVTISVTGDSGKGTILPSQSVELLANDHVSDVLLRQIGSLVEYEGSGPTFYVQAIDGLGEFDLGPLSGWMYSVNGTFPQVSAGEYSLASGDVIAWRYTTDGGKDIGAGDWTSKPPAGGGGAAGGVPVPSDVTDLSKQIDAIGLSPDNKKPIGQVQQAVSVQNASQMMSPAAAEQLRKEMAVNKVNLSQQMPASGQATMADQAGEVSLLVPSGSLASTLTLTAQKIESSRPELLSGLYEFGPAATRFESPVYLSIKVPVHEDNVNQLALVWLDEAANQWIPVPAVVDARTGIVTGKVAHFTKFAVIDRSKLAAPPTTPGNPVTEPGKKYSDDVQISSWARAYVYQARQFKLMDGVADEVFAPQESMTRAQLAAILVRLMNDADRSKLPVASNALTSFQDVKPGSWYADIIQQASELGIVQGVSDTLFMPDAPVNRQDMALMIARAYGMKEQSSTPVFADETEIRSDAVSSVNAVAAAGIMEGYNDRFYPEGTVSREMAAAVAVRLYEKASN</sequence>
<dbReference type="EMBL" id="RHLK01000017">
    <property type="protein sequence ID" value="MVP02066.1"/>
    <property type="molecule type" value="Genomic_DNA"/>
</dbReference>
<feature type="region of interest" description="Disordered" evidence="1">
    <location>
        <begin position="540"/>
        <end position="559"/>
    </location>
</feature>
<dbReference type="InterPro" id="IPR001119">
    <property type="entry name" value="SLH_dom"/>
</dbReference>
<dbReference type="Pfam" id="PF00395">
    <property type="entry name" value="SLH"/>
    <property type="match status" value="3"/>
</dbReference>
<feature type="domain" description="SLH" evidence="2">
    <location>
        <begin position="1017"/>
        <end position="1071"/>
    </location>
</feature>
<dbReference type="Gene3D" id="2.170.130.30">
    <property type="match status" value="2"/>
</dbReference>
<accession>A0A7X3FLS8</accession>
<protein>
    <submittedName>
        <fullName evidence="3">DUF4430 domain-containing protein</fullName>
    </submittedName>
</protein>
<dbReference type="PROSITE" id="PS51272">
    <property type="entry name" value="SLH"/>
    <property type="match status" value="3"/>
</dbReference>
<feature type="domain" description="SLH" evidence="2">
    <location>
        <begin position="953"/>
        <end position="1016"/>
    </location>
</feature>
<dbReference type="OrthoDB" id="411361at2"/>
<organism evidence="3 4">
    <name type="scientific">Paenibacillus lutrae</name>
    <dbReference type="NCBI Taxonomy" id="2078573"/>
    <lineage>
        <taxon>Bacteria</taxon>
        <taxon>Bacillati</taxon>
        <taxon>Bacillota</taxon>
        <taxon>Bacilli</taxon>
        <taxon>Bacillales</taxon>
        <taxon>Paenibacillaceae</taxon>
        <taxon>Paenibacillus</taxon>
    </lineage>
</organism>
<dbReference type="RefSeq" id="WP_157338490.1">
    <property type="nucleotide sequence ID" value="NZ_RHLK01000017.1"/>
</dbReference>
<dbReference type="CDD" id="cd00688">
    <property type="entry name" value="ISOPREN_C2_like"/>
    <property type="match status" value="1"/>
</dbReference>
<dbReference type="Gene3D" id="1.50.10.20">
    <property type="match status" value="1"/>
</dbReference>
<feature type="domain" description="SLH" evidence="2">
    <location>
        <begin position="886"/>
        <end position="949"/>
    </location>
</feature>
<dbReference type="Gene3D" id="2.60.220.30">
    <property type="match status" value="1"/>
</dbReference>
<comment type="caution">
    <text evidence="3">The sequence shown here is derived from an EMBL/GenBank/DDBJ whole genome shotgun (WGS) entry which is preliminary data.</text>
</comment>
<dbReference type="AlphaFoldDB" id="A0A7X3FLS8"/>
<name>A0A7X3FLS8_9BACL</name>
<dbReference type="InterPro" id="IPR027954">
    <property type="entry name" value="Transcobalamin-like_C"/>
</dbReference>
<evidence type="ECO:0000259" key="2">
    <source>
        <dbReference type="PROSITE" id="PS51272"/>
    </source>
</evidence>